<dbReference type="OrthoDB" id="72306at59732"/>
<evidence type="ECO:0000256" key="1">
    <source>
        <dbReference type="SAM" id="SignalP"/>
    </source>
</evidence>
<protein>
    <submittedName>
        <fullName evidence="2">Uncharacterized protein</fullName>
    </submittedName>
</protein>
<dbReference type="Proteomes" id="UP000236738">
    <property type="component" value="Unassembled WGS sequence"/>
</dbReference>
<dbReference type="EMBL" id="FNUS01000001">
    <property type="protein sequence ID" value="SEF59436.1"/>
    <property type="molecule type" value="Genomic_DNA"/>
</dbReference>
<evidence type="ECO:0000313" key="3">
    <source>
        <dbReference type="Proteomes" id="UP000236738"/>
    </source>
</evidence>
<accession>A0A1H5T9H3</accession>
<feature type="signal peptide" evidence="1">
    <location>
        <begin position="1"/>
        <end position="19"/>
    </location>
</feature>
<name>A0A1H5T9H3_9FLAO</name>
<dbReference type="AlphaFoldDB" id="A0A1H5T9H3"/>
<feature type="chain" id="PRO_5009284782" evidence="1">
    <location>
        <begin position="20"/>
        <end position="334"/>
    </location>
</feature>
<gene>
    <name evidence="2" type="ORF">SAMN05421847_0406</name>
</gene>
<evidence type="ECO:0000313" key="2">
    <source>
        <dbReference type="EMBL" id="SEF59436.1"/>
    </source>
</evidence>
<keyword evidence="1" id="KW-0732">Signal</keyword>
<proteinExistence type="predicted"/>
<keyword evidence="3" id="KW-1185">Reference proteome</keyword>
<dbReference type="RefSeq" id="WP_103912438.1">
    <property type="nucleotide sequence ID" value="NZ_FNUS01000001.1"/>
</dbReference>
<organism evidence="2 3">
    <name type="scientific">Halpernia humi</name>
    <dbReference type="NCBI Taxonomy" id="493375"/>
    <lineage>
        <taxon>Bacteria</taxon>
        <taxon>Pseudomonadati</taxon>
        <taxon>Bacteroidota</taxon>
        <taxon>Flavobacteriia</taxon>
        <taxon>Flavobacteriales</taxon>
        <taxon>Weeksellaceae</taxon>
        <taxon>Chryseobacterium group</taxon>
        <taxon>Halpernia</taxon>
    </lineage>
</organism>
<sequence length="334" mass="38617">MKKYAFLFLIFSLNIFCLAQSLPKLSPIDFGYSNGVKSINSVKYFVDGDSLQKLEENYYYFGPNKKIMVFTEKDLRNKGAKKSTIYKYENDEVKSEKYNAGNEYQDYEVSYQYDADKSLLSSQYISKYINLNKKYNFTGNKLSSVITTNEMGKSEESYFYNNFGDLYAIHNTETVGKGSETIVTLFKNNREIARYSTSKSRRIGLNYITNSKEFSYATSDESIKKELETLELFLKQNKSKDLIVAQKIEMILKKAKNSELISAKFFIRNAKGDPEASAELEVPFEDLKIVAFYRIDYSNGSIEGSTDFQKHHFQDFQNRIETEKQVGLLSKNLN</sequence>
<reference evidence="3" key="1">
    <citation type="submission" date="2016-10" db="EMBL/GenBank/DDBJ databases">
        <authorList>
            <person name="Varghese N."/>
            <person name="Submissions S."/>
        </authorList>
    </citation>
    <scope>NUCLEOTIDE SEQUENCE [LARGE SCALE GENOMIC DNA]</scope>
    <source>
        <strain evidence="3">DSM 21580</strain>
    </source>
</reference>